<dbReference type="AlphaFoldDB" id="A0A5K7X482"/>
<dbReference type="CDD" id="cd08894">
    <property type="entry name" value="SRPBCC_CalC_Aha1-like_1"/>
    <property type="match status" value="1"/>
</dbReference>
<dbReference type="Pfam" id="PF08327">
    <property type="entry name" value="AHSA1"/>
    <property type="match status" value="1"/>
</dbReference>
<evidence type="ECO:0000313" key="4">
    <source>
        <dbReference type="Proteomes" id="UP000326837"/>
    </source>
</evidence>
<keyword evidence="4" id="KW-1185">Reference proteome</keyword>
<sequence>MTANQANATEGTAGRATIDIVNVRLFDATPTQLFEAFSDPEQLAKWWGPAGFTNTIEEFDFRPGGAWRITMHAPNGGDFANESQIVEFVKPTRIVFDHLRPMHWYRMTMTYQAVGEQTELTWLMKLEASPESEKLREFIEQANEQNFDRLAAHVAGVIAQQ</sequence>
<dbReference type="SUPFAM" id="SSF55961">
    <property type="entry name" value="Bet v1-like"/>
    <property type="match status" value="1"/>
</dbReference>
<name>A0A5K7X482_9BACT</name>
<comment type="similarity">
    <text evidence="1">Belongs to the AHA1 family.</text>
</comment>
<protein>
    <submittedName>
        <fullName evidence="3">Putative glutathione S-transferase-related transmembrane protein</fullName>
        <ecNumber evidence="3">2.5.1.18</ecNumber>
    </submittedName>
</protein>
<dbReference type="InterPro" id="IPR023393">
    <property type="entry name" value="START-like_dom_sf"/>
</dbReference>
<accession>A0A5K7X482</accession>
<feature type="domain" description="Activator of Hsp90 ATPase homologue 1/2-like C-terminal" evidence="2">
    <location>
        <begin position="27"/>
        <end position="154"/>
    </location>
</feature>
<dbReference type="EC" id="2.5.1.18" evidence="3"/>
<keyword evidence="3" id="KW-0808">Transferase</keyword>
<organism evidence="3 4">
    <name type="scientific">Lacipirellula parvula</name>
    <dbReference type="NCBI Taxonomy" id="2650471"/>
    <lineage>
        <taxon>Bacteria</taxon>
        <taxon>Pseudomonadati</taxon>
        <taxon>Planctomycetota</taxon>
        <taxon>Planctomycetia</taxon>
        <taxon>Pirellulales</taxon>
        <taxon>Lacipirellulaceae</taxon>
        <taxon>Lacipirellula</taxon>
    </lineage>
</organism>
<evidence type="ECO:0000313" key="3">
    <source>
        <dbReference type="EMBL" id="BBO31484.1"/>
    </source>
</evidence>
<evidence type="ECO:0000256" key="1">
    <source>
        <dbReference type="ARBA" id="ARBA00006817"/>
    </source>
</evidence>
<evidence type="ECO:0000259" key="2">
    <source>
        <dbReference type="Pfam" id="PF08327"/>
    </source>
</evidence>
<dbReference type="GO" id="GO:0004364">
    <property type="term" value="F:glutathione transferase activity"/>
    <property type="evidence" value="ECO:0007669"/>
    <property type="project" value="UniProtKB-EC"/>
</dbReference>
<reference evidence="4" key="1">
    <citation type="submission" date="2019-10" db="EMBL/GenBank/DDBJ databases">
        <title>Lacipirellula parvula gen. nov., sp. nov., representing a lineage of planctomycetes widespread in freshwater anoxic habitats, and description of the family Lacipirellulaceae.</title>
        <authorList>
            <person name="Dedysh S.N."/>
            <person name="Kulichevskaya I.S."/>
            <person name="Beletsky A.V."/>
            <person name="Rakitin A.L."/>
            <person name="Mardanov A.V."/>
            <person name="Ivanova A.A."/>
            <person name="Saltykova V.X."/>
            <person name="Rijpstra W.I.C."/>
            <person name="Sinninghe Damste J.S."/>
            <person name="Ravin N.V."/>
        </authorList>
    </citation>
    <scope>NUCLEOTIDE SEQUENCE [LARGE SCALE GENOMIC DNA]</scope>
    <source>
        <strain evidence="4">PX69</strain>
    </source>
</reference>
<keyword evidence="3" id="KW-0812">Transmembrane</keyword>
<dbReference type="RefSeq" id="WP_152097625.1">
    <property type="nucleotide sequence ID" value="NZ_AP021861.1"/>
</dbReference>
<dbReference type="Gene3D" id="3.30.530.20">
    <property type="match status" value="1"/>
</dbReference>
<gene>
    <name evidence="3" type="ORF">PLANPX_1096</name>
</gene>
<dbReference type="Proteomes" id="UP000326837">
    <property type="component" value="Chromosome"/>
</dbReference>
<dbReference type="EMBL" id="AP021861">
    <property type="protein sequence ID" value="BBO31484.1"/>
    <property type="molecule type" value="Genomic_DNA"/>
</dbReference>
<dbReference type="InterPro" id="IPR013538">
    <property type="entry name" value="ASHA1/2-like_C"/>
</dbReference>
<keyword evidence="3" id="KW-0472">Membrane</keyword>
<proteinExistence type="inferred from homology"/>
<dbReference type="KEGG" id="lpav:PLANPX_1096"/>